<reference evidence="3 4" key="1">
    <citation type="submission" date="2016-05" db="EMBL/GenBank/DDBJ databases">
        <authorList>
            <person name="Naeem Raeece"/>
        </authorList>
    </citation>
    <scope>NUCLEOTIDE SEQUENCE [LARGE SCALE GENOMIC DNA]</scope>
</reference>
<accession>A0A1A8X8R3</accession>
<dbReference type="Proteomes" id="UP000078560">
    <property type="component" value="Unassembled WGS sequence"/>
</dbReference>
<dbReference type="AlphaFoldDB" id="A0A1A8X8R3"/>
<gene>
    <name evidence="2" type="ORF">POVCU1_063810</name>
    <name evidence="1" type="ORF">POVCU2_0066140</name>
</gene>
<evidence type="ECO:0000313" key="4">
    <source>
        <dbReference type="Proteomes" id="UP000078560"/>
    </source>
</evidence>
<dbReference type="EMBL" id="FLQV01002232">
    <property type="protein sequence ID" value="SBT00988.1"/>
    <property type="molecule type" value="Genomic_DNA"/>
</dbReference>
<reference evidence="2" key="2">
    <citation type="submission" date="2016-05" db="EMBL/GenBank/DDBJ databases">
        <authorList>
            <person name="Lavstsen T."/>
            <person name="Jespersen J.S."/>
        </authorList>
    </citation>
    <scope>NUCLEOTIDE SEQUENCE [LARGE SCALE GENOMIC DNA]</scope>
</reference>
<sequence length="68" mass="8260">MVQNSPHEYFTLYRSLRDAHTPCKMNYNHIQDEIYQLLYNPKVVDANCENSIQHITYKEIFKFQHIVE</sequence>
<evidence type="ECO:0000313" key="3">
    <source>
        <dbReference type="Proteomes" id="UP000078546"/>
    </source>
</evidence>
<proteinExistence type="predicted"/>
<dbReference type="EMBL" id="FLQU01001055">
    <property type="protein sequence ID" value="SBS91192.1"/>
    <property type="molecule type" value="Genomic_DNA"/>
</dbReference>
<dbReference type="Proteomes" id="UP000078546">
    <property type="component" value="Unassembled WGS sequence"/>
</dbReference>
<protein>
    <submittedName>
        <fullName evidence="2">Uncharacterized protein</fullName>
    </submittedName>
</protein>
<evidence type="ECO:0000313" key="2">
    <source>
        <dbReference type="EMBL" id="SBT00988.1"/>
    </source>
</evidence>
<evidence type="ECO:0000313" key="1">
    <source>
        <dbReference type="EMBL" id="SBS91192.1"/>
    </source>
</evidence>
<name>A0A1A8X8R3_PLAOA</name>
<organism evidence="2 3">
    <name type="scientific">Plasmodium ovale curtisi</name>
    <dbReference type="NCBI Taxonomy" id="864141"/>
    <lineage>
        <taxon>Eukaryota</taxon>
        <taxon>Sar</taxon>
        <taxon>Alveolata</taxon>
        <taxon>Apicomplexa</taxon>
        <taxon>Aconoidasida</taxon>
        <taxon>Haemosporida</taxon>
        <taxon>Plasmodiidae</taxon>
        <taxon>Plasmodium</taxon>
        <taxon>Plasmodium (Plasmodium)</taxon>
    </lineage>
</organism>